<gene>
    <name evidence="9" type="primary">ectA</name>
    <name evidence="11" type="ORF">ABW18_00335</name>
</gene>
<proteinExistence type="inferred from homology"/>
<dbReference type="InterPro" id="IPR016181">
    <property type="entry name" value="Acyl_CoA_acyltransferase"/>
</dbReference>
<evidence type="ECO:0000256" key="7">
    <source>
        <dbReference type="ARBA" id="ARBA00023315"/>
    </source>
</evidence>
<comment type="function">
    <text evidence="1 9">Catalyzes the acetylation of L-2,4-diaminobutyrate (DABA) to gamma-N-acetyl-alpha,gamma-diaminobutyric acid (ADABA) with acetyl coenzyme A.</text>
</comment>
<comment type="catalytic activity">
    <reaction evidence="8 9">
        <text>L-2,4-diaminobutanoate + acetyl-CoA = (2S)-4-acetamido-2-aminobutanoate + CoA + H(+)</text>
        <dbReference type="Rhea" id="RHEA:16901"/>
        <dbReference type="ChEBI" id="CHEBI:15378"/>
        <dbReference type="ChEBI" id="CHEBI:57287"/>
        <dbReference type="ChEBI" id="CHEBI:57288"/>
        <dbReference type="ChEBI" id="CHEBI:58761"/>
        <dbReference type="ChEBI" id="CHEBI:58929"/>
        <dbReference type="EC" id="2.3.1.178"/>
    </reaction>
</comment>
<evidence type="ECO:0000313" key="11">
    <source>
        <dbReference type="EMBL" id="KNA92958.1"/>
    </source>
</evidence>
<evidence type="ECO:0000256" key="9">
    <source>
        <dbReference type="RuleBase" id="RU365045"/>
    </source>
</evidence>
<protein>
    <recommendedName>
        <fullName evidence="5 9">L-2,4-diaminobutyric acid acetyltransferase</fullName>
        <shortName evidence="9">DABA acetyltransferase</shortName>
        <ecNumber evidence="4 9">2.3.1.178</ecNumber>
    </recommendedName>
</protein>
<dbReference type="EMBL" id="LDTZ01000013">
    <property type="protein sequence ID" value="KNA92958.1"/>
    <property type="molecule type" value="Genomic_DNA"/>
</dbReference>
<dbReference type="InterPro" id="IPR012772">
    <property type="entry name" value="Ectoine_EctA"/>
</dbReference>
<evidence type="ECO:0000256" key="2">
    <source>
        <dbReference type="ARBA" id="ARBA00004978"/>
    </source>
</evidence>
<comment type="pathway">
    <text evidence="2 9">Amine and polyamine biosynthesis; ectoine biosynthesis; L-ectoine from L-aspartate 4-semialdehyde: step 2/3.</text>
</comment>
<dbReference type="SUPFAM" id="SSF55729">
    <property type="entry name" value="Acyl-CoA N-acyltransferases (Nat)"/>
    <property type="match status" value="1"/>
</dbReference>
<dbReference type="RefSeq" id="WP_049697060.1">
    <property type="nucleotide sequence ID" value="NZ_JAQDQF010000001.1"/>
</dbReference>
<reference evidence="11 12" key="1">
    <citation type="submission" date="2015-05" db="EMBL/GenBank/DDBJ databases">
        <title>Draft genome sequence of the bacterium Gordonia jacobaea a new member of the Gordonia genus.</title>
        <authorList>
            <person name="Jimenez-Galisteo G."/>
            <person name="Dominguez A."/>
            <person name="Munoz E."/>
            <person name="Vinas M."/>
        </authorList>
    </citation>
    <scope>NUCLEOTIDE SEQUENCE [LARGE SCALE GENOMIC DNA]</scope>
    <source>
        <strain evidence="12">mv1</strain>
    </source>
</reference>
<dbReference type="Gene3D" id="3.40.630.30">
    <property type="match status" value="1"/>
</dbReference>
<keyword evidence="12" id="KW-1185">Reference proteome</keyword>
<keyword evidence="6 9" id="KW-0808">Transferase</keyword>
<comment type="similarity">
    <text evidence="3 9">Belongs to the acetyltransferase family. EctA subfamily.</text>
</comment>
<evidence type="ECO:0000256" key="8">
    <source>
        <dbReference type="ARBA" id="ARBA00048924"/>
    </source>
</evidence>
<name>A0ABR5IH12_9ACTN</name>
<evidence type="ECO:0000256" key="5">
    <source>
        <dbReference type="ARBA" id="ARBA00017935"/>
    </source>
</evidence>
<feature type="domain" description="N-acetyltransferase" evidence="10">
    <location>
        <begin position="16"/>
        <end position="172"/>
    </location>
</feature>
<dbReference type="PROSITE" id="PS51186">
    <property type="entry name" value="GNAT"/>
    <property type="match status" value="1"/>
</dbReference>
<evidence type="ECO:0000256" key="3">
    <source>
        <dbReference type="ARBA" id="ARBA00010712"/>
    </source>
</evidence>
<sequence>MSPSSTRTAPSTVLTIDYRTPTVSDGTRLWEIASDSQVLDVNSSYAYVLWCHDYADTSIVAEVGGRAVGFVTGYRRPADPSTLMVWQVAVDDDFRGHGIAAKMLHQLFDRVRRSSVVAMHTTISPDNVASQRLFASVARDRGLDFVRRDLFAVDDFPDAHQPEDLYMLEPKVGEP</sequence>
<dbReference type="Proteomes" id="UP000037247">
    <property type="component" value="Unassembled WGS sequence"/>
</dbReference>
<dbReference type="PANTHER" id="PTHR43072">
    <property type="entry name" value="N-ACETYLTRANSFERASE"/>
    <property type="match status" value="1"/>
</dbReference>
<dbReference type="NCBIfam" id="TIGR02406">
    <property type="entry name" value="ectoine_EctA"/>
    <property type="match status" value="1"/>
</dbReference>
<evidence type="ECO:0000256" key="1">
    <source>
        <dbReference type="ARBA" id="ARBA00003741"/>
    </source>
</evidence>
<organism evidence="11 12">
    <name type="scientific">Gordonia jacobaea</name>
    <dbReference type="NCBI Taxonomy" id="122202"/>
    <lineage>
        <taxon>Bacteria</taxon>
        <taxon>Bacillati</taxon>
        <taxon>Actinomycetota</taxon>
        <taxon>Actinomycetes</taxon>
        <taxon>Mycobacteriales</taxon>
        <taxon>Gordoniaceae</taxon>
        <taxon>Gordonia</taxon>
    </lineage>
</organism>
<evidence type="ECO:0000313" key="12">
    <source>
        <dbReference type="Proteomes" id="UP000037247"/>
    </source>
</evidence>
<comment type="caution">
    <text evidence="11">The sequence shown here is derived from an EMBL/GenBank/DDBJ whole genome shotgun (WGS) entry which is preliminary data.</text>
</comment>
<accession>A0ABR5IH12</accession>
<dbReference type="CDD" id="cd04301">
    <property type="entry name" value="NAT_SF"/>
    <property type="match status" value="1"/>
</dbReference>
<keyword evidence="7 9" id="KW-0012">Acyltransferase</keyword>
<dbReference type="EC" id="2.3.1.178" evidence="4 9"/>
<dbReference type="Pfam" id="PF00583">
    <property type="entry name" value="Acetyltransf_1"/>
    <property type="match status" value="1"/>
</dbReference>
<evidence type="ECO:0000256" key="4">
    <source>
        <dbReference type="ARBA" id="ARBA00012355"/>
    </source>
</evidence>
<evidence type="ECO:0000256" key="6">
    <source>
        <dbReference type="ARBA" id="ARBA00022679"/>
    </source>
</evidence>
<dbReference type="InterPro" id="IPR000182">
    <property type="entry name" value="GNAT_dom"/>
</dbReference>
<evidence type="ECO:0000259" key="10">
    <source>
        <dbReference type="PROSITE" id="PS51186"/>
    </source>
</evidence>